<dbReference type="Proteomes" id="UP001247754">
    <property type="component" value="Unassembled WGS sequence"/>
</dbReference>
<reference evidence="2 3" key="1">
    <citation type="submission" date="2023-09" db="EMBL/GenBank/DDBJ databases">
        <title>Xinfangfangia sedmenti sp. nov., isolated the sedment.</title>
        <authorList>
            <person name="Xu L."/>
        </authorList>
    </citation>
    <scope>NUCLEOTIDE SEQUENCE [LARGE SCALE GENOMIC DNA]</scope>
    <source>
        <strain evidence="2 3">LG-4</strain>
    </source>
</reference>
<evidence type="ECO:0000313" key="3">
    <source>
        <dbReference type="Proteomes" id="UP001247754"/>
    </source>
</evidence>
<dbReference type="EMBL" id="JAVKPH010000006">
    <property type="protein sequence ID" value="MDR5652379.1"/>
    <property type="molecule type" value="Genomic_DNA"/>
</dbReference>
<keyword evidence="3" id="KW-1185">Reference proteome</keyword>
<feature type="domain" description="NAD-dependent epimerase/dehydratase" evidence="1">
    <location>
        <begin position="9"/>
        <end position="167"/>
    </location>
</feature>
<proteinExistence type="predicted"/>
<organism evidence="2 3">
    <name type="scientific">Ruixingdingia sedimenti</name>
    <dbReference type="NCBI Taxonomy" id="3073604"/>
    <lineage>
        <taxon>Bacteria</taxon>
        <taxon>Pseudomonadati</taxon>
        <taxon>Pseudomonadota</taxon>
        <taxon>Alphaproteobacteria</taxon>
        <taxon>Rhodobacterales</taxon>
        <taxon>Paracoccaceae</taxon>
        <taxon>Ruixingdingia</taxon>
    </lineage>
</organism>
<dbReference type="InterPro" id="IPR001509">
    <property type="entry name" value="Epimerase_deHydtase"/>
</dbReference>
<gene>
    <name evidence="2" type="ORF">RGD00_07180</name>
</gene>
<dbReference type="Gene3D" id="3.40.50.720">
    <property type="entry name" value="NAD(P)-binding Rossmann-like Domain"/>
    <property type="match status" value="1"/>
</dbReference>
<evidence type="ECO:0000313" key="2">
    <source>
        <dbReference type="EMBL" id="MDR5652379.1"/>
    </source>
</evidence>
<dbReference type="RefSeq" id="WP_310456629.1">
    <property type="nucleotide sequence ID" value="NZ_JAVKPH010000006.1"/>
</dbReference>
<comment type="caution">
    <text evidence="2">The sequence shown here is derived from an EMBL/GenBank/DDBJ whole genome shotgun (WGS) entry which is preliminary data.</text>
</comment>
<accession>A0ABU1F6B5</accession>
<dbReference type="InterPro" id="IPR036291">
    <property type="entry name" value="NAD(P)-bd_dom_sf"/>
</dbReference>
<protein>
    <submittedName>
        <fullName evidence="2">NAD-dependent epimerase/dehydratase family protein</fullName>
    </submittedName>
</protein>
<evidence type="ECO:0000259" key="1">
    <source>
        <dbReference type="Pfam" id="PF01370"/>
    </source>
</evidence>
<dbReference type="SUPFAM" id="SSF51735">
    <property type="entry name" value="NAD(P)-binding Rossmann-fold domains"/>
    <property type="match status" value="1"/>
</dbReference>
<dbReference type="Pfam" id="PF01370">
    <property type="entry name" value="Epimerase"/>
    <property type="match status" value="1"/>
</dbReference>
<name>A0ABU1F6B5_9RHOB</name>
<sequence>MPQDLPVLLVVGATGKLGRFLRAAWGAHPPAAFRPLWQSRRPVAGAGWVAWDPLSGNPMPRADAVLMLAGVTAGPPAALALNTALAEAACAAAARVGAGRVFLASSLAVYGATDAGPATEAAPPAPLRPYGQAKCTMESAAAAWRAEAGPGAPAVTVLRIGNVVGADALAPALASRRRVTLDRFPGGGGPVRSYIGPGSLAGVLARLTARAVAGAALPEVLNLAAPGGVAMADLAGAAGLPVVWQPAPAGAIENAVMDVTRLMALAPLPPGASHPAAMLAELHALTAEPAA</sequence>